<dbReference type="InterPro" id="IPR046879">
    <property type="entry name" value="KANL3/Tex30_Abhydrolase"/>
</dbReference>
<protein>
    <submittedName>
        <fullName evidence="2">Alpha/beta hydrolase family protein</fullName>
    </submittedName>
</protein>
<evidence type="ECO:0000313" key="2">
    <source>
        <dbReference type="EMBL" id="QDU83315.1"/>
    </source>
</evidence>
<dbReference type="GO" id="GO:0016787">
    <property type="term" value="F:hydrolase activity"/>
    <property type="evidence" value="ECO:0007669"/>
    <property type="project" value="UniProtKB-KW"/>
</dbReference>
<proteinExistence type="predicted"/>
<reference evidence="2 3" key="1">
    <citation type="submission" date="2019-02" db="EMBL/GenBank/DDBJ databases">
        <title>Deep-cultivation of Planctomycetes and their phenomic and genomic characterization uncovers novel biology.</title>
        <authorList>
            <person name="Wiegand S."/>
            <person name="Jogler M."/>
            <person name="Boedeker C."/>
            <person name="Pinto D."/>
            <person name="Vollmers J."/>
            <person name="Rivas-Marin E."/>
            <person name="Kohn T."/>
            <person name="Peeters S.H."/>
            <person name="Heuer A."/>
            <person name="Rast P."/>
            <person name="Oberbeckmann S."/>
            <person name="Bunk B."/>
            <person name="Jeske O."/>
            <person name="Meyerdierks A."/>
            <person name="Storesund J.E."/>
            <person name="Kallscheuer N."/>
            <person name="Luecker S."/>
            <person name="Lage O.M."/>
            <person name="Pohl T."/>
            <person name="Merkel B.J."/>
            <person name="Hornburger P."/>
            <person name="Mueller R.-W."/>
            <person name="Bruemmer F."/>
            <person name="Labrenz M."/>
            <person name="Spormann A.M."/>
            <person name="Op den Camp H."/>
            <person name="Overmann J."/>
            <person name="Amann R."/>
            <person name="Jetten M.S.M."/>
            <person name="Mascher T."/>
            <person name="Medema M.H."/>
            <person name="Devos D.P."/>
            <person name="Kaster A.-K."/>
            <person name="Ovreas L."/>
            <person name="Rohde M."/>
            <person name="Galperin M.Y."/>
            <person name="Jogler C."/>
        </authorList>
    </citation>
    <scope>NUCLEOTIDE SEQUENCE [LARGE SCALE GENOMIC DNA]</scope>
    <source>
        <strain evidence="2 3">Pla163</strain>
    </source>
</reference>
<organism evidence="2 3">
    <name type="scientific">Rohdeia mirabilis</name>
    <dbReference type="NCBI Taxonomy" id="2528008"/>
    <lineage>
        <taxon>Bacteria</taxon>
        <taxon>Pseudomonadati</taxon>
        <taxon>Planctomycetota</taxon>
        <taxon>Planctomycetia</taxon>
        <taxon>Planctomycetia incertae sedis</taxon>
        <taxon>Rohdeia</taxon>
    </lineage>
</organism>
<sequence>MPVTFTIPGPSGPLEAIEHPALDADGNELARPRAVSVVCHPHPAHGGTMHSTVAFKTARGLQRAGVACLRINFRGVGGSAGTYDGEGGEEEDASAALDWLQAKYPGAPVWAAGFSFGSRTVFGLSKRDGRIERLVLVGFPLRAFDLPNVDRIRQPTFFIWGEHDEFGTLSDLRAAYPVLPEHFTFHVVAGDDHFFKPNTRELEHEVWRWATAQLEGAPQR</sequence>
<dbReference type="OrthoDB" id="9777090at2"/>
<dbReference type="RefSeq" id="WP_145182787.1">
    <property type="nucleotide sequence ID" value="NZ_CP036290.1"/>
</dbReference>
<name>A0A518CVR7_9BACT</name>
<dbReference type="InterPro" id="IPR029058">
    <property type="entry name" value="AB_hydrolase_fold"/>
</dbReference>
<dbReference type="EMBL" id="CP036290">
    <property type="protein sequence ID" value="QDU83315.1"/>
    <property type="molecule type" value="Genomic_DNA"/>
</dbReference>
<keyword evidence="2" id="KW-0378">Hydrolase</keyword>
<dbReference type="PANTHER" id="PTHR42103:SF2">
    <property type="entry name" value="AB HYDROLASE-1 DOMAIN-CONTAINING PROTEIN"/>
    <property type="match status" value="1"/>
</dbReference>
<evidence type="ECO:0000313" key="3">
    <source>
        <dbReference type="Proteomes" id="UP000319342"/>
    </source>
</evidence>
<gene>
    <name evidence="2" type="ORF">Pla163_04130</name>
</gene>
<dbReference type="AlphaFoldDB" id="A0A518CVR7"/>
<dbReference type="Gene3D" id="3.40.50.1820">
    <property type="entry name" value="alpha/beta hydrolase"/>
    <property type="match status" value="1"/>
</dbReference>
<feature type="domain" description="KANL3/Tex30 alpha/beta hydrolase-like" evidence="1">
    <location>
        <begin position="46"/>
        <end position="201"/>
    </location>
</feature>
<keyword evidence="3" id="KW-1185">Reference proteome</keyword>
<accession>A0A518CVR7</accession>
<dbReference type="PANTHER" id="PTHR42103">
    <property type="entry name" value="ALPHA/BETA-HYDROLASES SUPERFAMILY PROTEIN"/>
    <property type="match status" value="1"/>
</dbReference>
<dbReference type="SUPFAM" id="SSF53474">
    <property type="entry name" value="alpha/beta-Hydrolases"/>
    <property type="match status" value="1"/>
</dbReference>
<evidence type="ECO:0000259" key="1">
    <source>
        <dbReference type="Pfam" id="PF20408"/>
    </source>
</evidence>
<dbReference type="Pfam" id="PF20408">
    <property type="entry name" value="Abhydrolase_11"/>
    <property type="match status" value="1"/>
</dbReference>
<dbReference type="Proteomes" id="UP000319342">
    <property type="component" value="Chromosome"/>
</dbReference>